<sequence length="546" mass="61921">MFSTDYIKAIDMITHQGITTHRTRHSKLALRYLHDIAKENAASDHNRKGVHFVTARKEDLSSNRGVKGYITTSKEALILDADHLSHWTPNTFRYGKYTDPERKHISGHVEDNLQQVNTFVVDIDTQQVDVTDIIVAAAQYAVGAPTLVLKTAKGFQVYFVLAAPAFISNANNFKSLRVAKCISQNIKHALASHLPSVDVLCNDFGFFRIPRPDNVVHFNEAQVFDFAELRDWSALYTEKHHTRGMFAAGSSKNFEVIDATESAWFDQLIHLTNIKGGRGSFGRNNAIFTLALACYGSQKTVDFTRDVLDEFNSNLAYPLRDKDVQRAIDSAYTGRYKGANLEYIKQILETYDTEYDMGHSTAFIFRETGNRVFRKHKKARKDRTYSHANEWEKDMIEYLEQHILSGQTFLYGSQRELAEKMNIPLASFKKVLQASNQLVKRTEGVGRSAVTRLSTVAIVVREAIKAAIQSKTEASQAYAMYIAGYSDVAEHIIAILTGKSDARKRDISQLERLTLERRSDVQLALQLLMNVQKHRPDKGLRRKFVV</sequence>
<dbReference type="Pfam" id="PF08708">
    <property type="entry name" value="PriCT_1"/>
    <property type="match status" value="1"/>
</dbReference>
<dbReference type="EMBL" id="JAARPL010000018">
    <property type="protein sequence ID" value="MBC1373786.1"/>
    <property type="molecule type" value="Genomic_DNA"/>
</dbReference>
<reference evidence="2 3" key="1">
    <citation type="submission" date="2020-03" db="EMBL/GenBank/DDBJ databases">
        <title>Soil Listeria distribution.</title>
        <authorList>
            <person name="Liao J."/>
            <person name="Wiedmann M."/>
        </authorList>
    </citation>
    <scope>NUCLEOTIDE SEQUENCE [LARGE SCALE GENOMIC DNA]</scope>
    <source>
        <strain evidence="2 3">FSL L7-1681</strain>
    </source>
</reference>
<dbReference type="RefSeq" id="WP_185378169.1">
    <property type="nucleotide sequence ID" value="NZ_JAARPL010000018.1"/>
</dbReference>
<protein>
    <submittedName>
        <fullName evidence="2">Plasmid replication protein</fullName>
    </submittedName>
</protein>
<dbReference type="Proteomes" id="UP000591929">
    <property type="component" value="Unassembled WGS sequence"/>
</dbReference>
<evidence type="ECO:0000259" key="1">
    <source>
        <dbReference type="Pfam" id="PF08708"/>
    </source>
</evidence>
<evidence type="ECO:0000313" key="2">
    <source>
        <dbReference type="EMBL" id="MBC1373786.1"/>
    </source>
</evidence>
<comment type="caution">
    <text evidence="2">The sequence shown here is derived from an EMBL/GenBank/DDBJ whole genome shotgun (WGS) entry which is preliminary data.</text>
</comment>
<name>A0A841YA28_9LIST</name>
<accession>A0A841YA28</accession>
<dbReference type="InterPro" id="IPR014820">
    <property type="entry name" value="PriCT_1"/>
</dbReference>
<proteinExistence type="predicted"/>
<organism evidence="2 3">
    <name type="scientific">Listeria booriae</name>
    <dbReference type="NCBI Taxonomy" id="1552123"/>
    <lineage>
        <taxon>Bacteria</taxon>
        <taxon>Bacillati</taxon>
        <taxon>Bacillota</taxon>
        <taxon>Bacilli</taxon>
        <taxon>Bacillales</taxon>
        <taxon>Listeriaceae</taxon>
        <taxon>Listeria</taxon>
    </lineage>
</organism>
<gene>
    <name evidence="2" type="ORF">HB847_15650</name>
</gene>
<dbReference type="AlphaFoldDB" id="A0A841YA28"/>
<feature type="domain" description="Primase C-terminal 1" evidence="1">
    <location>
        <begin position="273"/>
        <end position="336"/>
    </location>
</feature>
<evidence type="ECO:0000313" key="3">
    <source>
        <dbReference type="Proteomes" id="UP000591929"/>
    </source>
</evidence>